<dbReference type="AlphaFoldDB" id="A0A2G9ZIB8"/>
<comment type="caution">
    <text evidence="2">The sequence shown here is derived from an EMBL/GenBank/DDBJ whole genome shotgun (WGS) entry which is preliminary data.</text>
</comment>
<sequence length="127" mass="14757">MQLPIIIQWFKWHYIDAFKGLAKAWGNFLWFNLEHFSVKGLLKSLFSYWRGDKSSYGRGFDPRVFLTSFLFNLISRILGAIMRTTVILFALTLEGIIFGLGVVILLIWLLLPFSTIITLFYLIGVFL</sequence>
<evidence type="ECO:0000256" key="1">
    <source>
        <dbReference type="SAM" id="Phobius"/>
    </source>
</evidence>
<protein>
    <submittedName>
        <fullName evidence="2">Uncharacterized protein</fullName>
    </submittedName>
</protein>
<keyword evidence="1" id="KW-1133">Transmembrane helix</keyword>
<accession>A0A2G9ZIB8</accession>
<organism evidence="2 3">
    <name type="scientific">bacterium (Candidatus Gribaldobacteria) CG23_combo_of_CG06-09_8_20_14_all_37_87_8</name>
    <dbReference type="NCBI Taxonomy" id="2014278"/>
    <lineage>
        <taxon>Bacteria</taxon>
        <taxon>Candidatus Gribaldobacteria</taxon>
    </lineage>
</organism>
<reference evidence="2 3" key="1">
    <citation type="submission" date="2017-09" db="EMBL/GenBank/DDBJ databases">
        <title>Depth-based differentiation of microbial function through sediment-hosted aquifers and enrichment of novel symbionts in the deep terrestrial subsurface.</title>
        <authorList>
            <person name="Probst A.J."/>
            <person name="Ladd B."/>
            <person name="Jarett J.K."/>
            <person name="Geller-Mcgrath D.E."/>
            <person name="Sieber C.M."/>
            <person name="Emerson J.B."/>
            <person name="Anantharaman K."/>
            <person name="Thomas B.C."/>
            <person name="Malmstrom R."/>
            <person name="Stieglmeier M."/>
            <person name="Klingl A."/>
            <person name="Woyke T."/>
            <person name="Ryan C.M."/>
            <person name="Banfield J.F."/>
        </authorList>
    </citation>
    <scope>NUCLEOTIDE SEQUENCE [LARGE SCALE GENOMIC DNA]</scope>
    <source>
        <strain evidence="2">CG23_combo_of_CG06-09_8_20_14_all_37_87_8</strain>
    </source>
</reference>
<gene>
    <name evidence="2" type="ORF">COX24_00180</name>
</gene>
<evidence type="ECO:0000313" key="2">
    <source>
        <dbReference type="EMBL" id="PIP32078.1"/>
    </source>
</evidence>
<keyword evidence="1" id="KW-0472">Membrane</keyword>
<keyword evidence="1" id="KW-0812">Transmembrane</keyword>
<name>A0A2G9ZIB8_9BACT</name>
<dbReference type="EMBL" id="PCSB01000004">
    <property type="protein sequence ID" value="PIP32078.1"/>
    <property type="molecule type" value="Genomic_DNA"/>
</dbReference>
<dbReference type="Proteomes" id="UP000230447">
    <property type="component" value="Unassembled WGS sequence"/>
</dbReference>
<proteinExistence type="predicted"/>
<feature type="transmembrane region" description="Helical" evidence="1">
    <location>
        <begin position="96"/>
        <end position="123"/>
    </location>
</feature>
<evidence type="ECO:0000313" key="3">
    <source>
        <dbReference type="Proteomes" id="UP000230447"/>
    </source>
</evidence>